<dbReference type="SUPFAM" id="SSF56112">
    <property type="entry name" value="Protein kinase-like (PK-like)"/>
    <property type="match status" value="1"/>
</dbReference>
<comment type="caution">
    <text evidence="2">The sequence shown here is derived from an EMBL/GenBank/DDBJ whole genome shotgun (WGS) entry which is preliminary data.</text>
</comment>
<protein>
    <recommendedName>
        <fullName evidence="1">Aminoglycoside phosphotransferase domain-containing protein</fullName>
    </recommendedName>
</protein>
<feature type="domain" description="Aminoglycoside phosphotransferase" evidence="1">
    <location>
        <begin position="6"/>
        <end position="58"/>
    </location>
</feature>
<proteinExistence type="predicted"/>
<sequence>MDKKSNSVIGVLDFKDAIIGDPAIDLATQLHLGKNFARLVLKAYQDQKGVVDEWLWYRMKKYFVLRELRWFYFALKVENLVEFEESIRKIRRSLNFTQLKSV</sequence>
<dbReference type="InterPro" id="IPR002575">
    <property type="entry name" value="Aminoglycoside_PTrfase"/>
</dbReference>
<evidence type="ECO:0000313" key="2">
    <source>
        <dbReference type="EMBL" id="KKM21658.1"/>
    </source>
</evidence>
<dbReference type="InterPro" id="IPR011009">
    <property type="entry name" value="Kinase-like_dom_sf"/>
</dbReference>
<dbReference type="AlphaFoldDB" id="A0A0F9KHM4"/>
<evidence type="ECO:0000259" key="1">
    <source>
        <dbReference type="Pfam" id="PF01636"/>
    </source>
</evidence>
<reference evidence="2" key="1">
    <citation type="journal article" date="2015" name="Nature">
        <title>Complex archaea that bridge the gap between prokaryotes and eukaryotes.</title>
        <authorList>
            <person name="Spang A."/>
            <person name="Saw J.H."/>
            <person name="Jorgensen S.L."/>
            <person name="Zaremba-Niedzwiedzka K."/>
            <person name="Martijn J."/>
            <person name="Lind A.E."/>
            <person name="van Eijk R."/>
            <person name="Schleper C."/>
            <person name="Guy L."/>
            <person name="Ettema T.J."/>
        </authorList>
    </citation>
    <scope>NUCLEOTIDE SEQUENCE</scope>
</reference>
<dbReference type="Gene3D" id="3.90.1200.10">
    <property type="match status" value="1"/>
</dbReference>
<dbReference type="EMBL" id="LAZR01013504">
    <property type="protein sequence ID" value="KKM21658.1"/>
    <property type="molecule type" value="Genomic_DNA"/>
</dbReference>
<dbReference type="Pfam" id="PF01636">
    <property type="entry name" value="APH"/>
    <property type="match status" value="1"/>
</dbReference>
<organism evidence="2">
    <name type="scientific">marine sediment metagenome</name>
    <dbReference type="NCBI Taxonomy" id="412755"/>
    <lineage>
        <taxon>unclassified sequences</taxon>
        <taxon>metagenomes</taxon>
        <taxon>ecological metagenomes</taxon>
    </lineage>
</organism>
<gene>
    <name evidence="2" type="ORF">LCGC14_1633200</name>
</gene>
<accession>A0A0F9KHM4</accession>
<name>A0A0F9KHM4_9ZZZZ</name>